<organism evidence="2 3">
    <name type="scientific">Brumimicrobium glaciale</name>
    <dbReference type="NCBI Taxonomy" id="200475"/>
    <lineage>
        <taxon>Bacteria</taxon>
        <taxon>Pseudomonadati</taxon>
        <taxon>Bacteroidota</taxon>
        <taxon>Flavobacteriia</taxon>
        <taxon>Flavobacteriales</taxon>
        <taxon>Crocinitomicaceae</taxon>
        <taxon>Brumimicrobium</taxon>
    </lineage>
</organism>
<comment type="caution">
    <text evidence="2">The sequence shown here is derived from an EMBL/GenBank/DDBJ whole genome shotgun (WGS) entry which is preliminary data.</text>
</comment>
<dbReference type="InterPro" id="IPR011990">
    <property type="entry name" value="TPR-like_helical_dom_sf"/>
</dbReference>
<dbReference type="AlphaFoldDB" id="A0A4Q4KNK0"/>
<evidence type="ECO:0000256" key="1">
    <source>
        <dbReference type="PROSITE-ProRule" id="PRU00339"/>
    </source>
</evidence>
<dbReference type="SUPFAM" id="SSF82171">
    <property type="entry name" value="DPP6 N-terminal domain-like"/>
    <property type="match status" value="1"/>
</dbReference>
<dbReference type="EMBL" id="SETE01000004">
    <property type="protein sequence ID" value="RYM33499.1"/>
    <property type="molecule type" value="Genomic_DNA"/>
</dbReference>
<sequence>MSRFYIIFIFLFLSTASFGQELKKYLEFAQEKFQEGDYVYALQYYEKAMKIDSNTIDILWEYAETLRAYKDYPKAAFYYGKVYGREGAELYPSSLLQYGLMLKQTGEYDKALELFKLGKKKYRNDRRGYLYQKSRAEIQSCIWAKSNQGDSLDYIFEALPDHINTPNAEFGHRIHKNQLIFSSLRADSISTSEEVYDPSYRTHLYSSVIKEGQFETENRIDELAYENVHTGNGTFSLDGNRFYFSYCKDDGYNYKCKILVAYVDGEKFVDIDTLGSIINVENSNTTMPFIGEWDGSEVLFFVSDQEGGRGGMDLWYSFIKDGNQFQRPINIRTLNSIDNELSPFWDGKTKTLYFSSSWHDGFGGYDVFKSHYNTSFGDPENMMEPINSPANDLYYFETSSNDSAFFSSNRLGSNYSKNPTCCSDIYSIRKPLIDFPPTIEETLEDLNRRLPVTLYFHNDVPNPRSTDTVSNVNYIDSYNDYIAMMDEYKKKYSVGLKGEKSDDAKDDIEDFFLEYVKQGVNDLNQFISLLITELERGRKIELTVKGFASPLAKNDYNVNLTKRRIASMVNYLSTFDNGVFKKYLNNTSENGGELRIVQIPFGEDEANKIVSDNPNDKKNSVYSRAAASERKIEIQSVDLRKDL</sequence>
<dbReference type="RefSeq" id="WP_130093959.1">
    <property type="nucleotide sequence ID" value="NZ_SETE01000004.1"/>
</dbReference>
<keyword evidence="1" id="KW-0802">TPR repeat</keyword>
<evidence type="ECO:0000313" key="2">
    <source>
        <dbReference type="EMBL" id="RYM33499.1"/>
    </source>
</evidence>
<gene>
    <name evidence="2" type="ORF">ERX46_11205</name>
</gene>
<protein>
    <submittedName>
        <fullName evidence="2">Tetratricopeptide repeat protein</fullName>
    </submittedName>
</protein>
<evidence type="ECO:0000313" key="3">
    <source>
        <dbReference type="Proteomes" id="UP000293952"/>
    </source>
</evidence>
<dbReference type="SUPFAM" id="SSF48452">
    <property type="entry name" value="TPR-like"/>
    <property type="match status" value="1"/>
</dbReference>
<name>A0A4Q4KNK0_9FLAO</name>
<dbReference type="Proteomes" id="UP000293952">
    <property type="component" value="Unassembled WGS sequence"/>
</dbReference>
<reference evidence="2 3" key="1">
    <citation type="submission" date="2019-02" db="EMBL/GenBank/DDBJ databases">
        <title>Genome sequence of the sea-ice species Brumimicrobium glaciale.</title>
        <authorList>
            <person name="Bowman J.P."/>
        </authorList>
    </citation>
    <scope>NUCLEOTIDE SEQUENCE [LARGE SCALE GENOMIC DNA]</scope>
    <source>
        <strain evidence="2 3">IC156</strain>
    </source>
</reference>
<accession>A0A4Q4KNK0</accession>
<proteinExistence type="predicted"/>
<dbReference type="PROSITE" id="PS50005">
    <property type="entry name" value="TPR"/>
    <property type="match status" value="1"/>
</dbReference>
<dbReference type="Gene3D" id="1.25.40.10">
    <property type="entry name" value="Tetratricopeptide repeat domain"/>
    <property type="match status" value="1"/>
</dbReference>
<feature type="repeat" description="TPR" evidence="1">
    <location>
        <begin position="22"/>
        <end position="55"/>
    </location>
</feature>
<dbReference type="InterPro" id="IPR019734">
    <property type="entry name" value="TPR_rpt"/>
</dbReference>
<dbReference type="SMART" id="SM00028">
    <property type="entry name" value="TPR"/>
    <property type="match status" value="2"/>
</dbReference>
<dbReference type="OrthoDB" id="1488408at2"/>
<keyword evidence="3" id="KW-1185">Reference proteome</keyword>